<name>A0ABQ5J6P1_9ASTR</name>
<feature type="compositionally biased region" description="Acidic residues" evidence="1">
    <location>
        <begin position="1057"/>
        <end position="1070"/>
    </location>
</feature>
<dbReference type="Pfam" id="PF07727">
    <property type="entry name" value="RVT_2"/>
    <property type="match status" value="1"/>
</dbReference>
<feature type="compositionally biased region" description="Polar residues" evidence="1">
    <location>
        <begin position="659"/>
        <end position="668"/>
    </location>
</feature>
<feature type="compositionally biased region" description="Basic and acidic residues" evidence="1">
    <location>
        <begin position="961"/>
        <end position="972"/>
    </location>
</feature>
<evidence type="ECO:0000313" key="4">
    <source>
        <dbReference type="Proteomes" id="UP001151760"/>
    </source>
</evidence>
<evidence type="ECO:0000259" key="2">
    <source>
        <dbReference type="Pfam" id="PF07727"/>
    </source>
</evidence>
<gene>
    <name evidence="3" type="ORF">Tco_1123573</name>
</gene>
<sequence>MDVKTASLALLKKALYGLKQAPRAWYDELSKFLLQNQFFKGTIDPTLFIRRFDDDILVAKPTDEAPQEVRKDLSYRLGTVNTGLWRKLVSMVLKETRLVRAVYREANMESLSVCCAPFLGCMVYDDGDGGVAVGGDVGVVWTLVDLHNGKRSIGTKWVFRNKKDERGIVIRNKARLVVQGYTQEKGIDYDEVFAPVARIEAIRLFFAYASFMGFIVYQIDMKSALLYGTIKEEVYLCQPPGFEDPHFPDKVYKVEKALYGLHQVPRAWYETLSTYLIKNRFRRGTIDKTLLIKKDKGDILLVQVYVDDIIFGSTKKSLCDEFEGLMHKRFQMSSMGELTFFLGLQDEEAEAVDIYLYRSMIGSLMYLTASRPDIMFVVCACARDSPFDLEAFSDSDYAEASLDRKSTTGGCQFLGRRLISWQCKKQTIVANSTTKAEYVVAANCCGHVLWIQNQMLDYGFNFMNTKIYIDNESPIYETVYKEWEDKMERVATTVSSLEAEHDSEAQTRFEAASKQSNNPPLSRVNTLGSGEDNMKLNELMELCTKLSDSFWATAKVKTVNGERQLQALVDKKKVIIIETSIRSDLNLEDAGGTDCLPTATIFEELARMGAKTNAWNEFSSTMASAIICLATNQKFNLSKYIFNAMKKQSRRKQRKDIEVSQSSASTEPMTEKETNEESVPTQSYDPSQSGEDRMQLHELMNLCTKLSDRVLALETIKTTQALEIASLKSRVKKLKKKASKRTHKFKRLYRVGSTRRVESSNDESLGAQEYTSKQERCIEDIDKDDEVSLVDETQGRSDDTEMFDTDALIGDEVFAKNDMTEKEHDVIPKEVSACKTLTTAGIKILVSTAAPSTIAVSPPVIIEVEITLGQTLAELKSAKSKVVIQDQVQSTVTTVPSTILKAKGVTFRYAGETITRTPTSVSSSSIKDKRKAKMVKPEVPLNKKDQIRLDEELARRLDAEEQEATRLERENEQEQGELTIEEKSKLFMELMNERKRHFAKLRAKEKRRKSLTKDSKEVKSSEKKAEGNRKKLIGKKRAGNEQKQESSKRQRMKDDKETDEYEEAEEDDEAEMKKHMEIVQDKEEITIDAIPLATKPPMIVEYKIVKEGQKGFYHLIRADGSSKRPEDDYERVFWGDLKVMFETDIKSEVWRSLQGYKVTV</sequence>
<dbReference type="InterPro" id="IPR013103">
    <property type="entry name" value="RVT_2"/>
</dbReference>
<protein>
    <submittedName>
        <fullName evidence="3">Ribonuclease H-like domain-containing protein</fullName>
    </submittedName>
</protein>
<keyword evidence="4" id="KW-1185">Reference proteome</keyword>
<dbReference type="CDD" id="cd09272">
    <property type="entry name" value="RNase_HI_RT_Ty1"/>
    <property type="match status" value="1"/>
</dbReference>
<dbReference type="PANTHER" id="PTHR11439">
    <property type="entry name" value="GAG-POL-RELATED RETROTRANSPOSON"/>
    <property type="match status" value="1"/>
</dbReference>
<dbReference type="InterPro" id="IPR043502">
    <property type="entry name" value="DNA/RNA_pol_sf"/>
</dbReference>
<evidence type="ECO:0000313" key="3">
    <source>
        <dbReference type="EMBL" id="GJU07143.1"/>
    </source>
</evidence>
<dbReference type="SUPFAM" id="SSF56672">
    <property type="entry name" value="DNA/RNA polymerases"/>
    <property type="match status" value="1"/>
</dbReference>
<feature type="compositionally biased region" description="Basic and acidic residues" evidence="1">
    <location>
        <begin position="1011"/>
        <end position="1029"/>
    </location>
</feature>
<accession>A0ABQ5J6P1</accession>
<dbReference type="PANTHER" id="PTHR11439:SF495">
    <property type="entry name" value="REVERSE TRANSCRIPTASE, RNA-DEPENDENT DNA POLYMERASE-RELATED"/>
    <property type="match status" value="1"/>
</dbReference>
<feature type="domain" description="Reverse transcriptase Ty1/copia-type" evidence="2">
    <location>
        <begin position="140"/>
        <end position="345"/>
    </location>
</feature>
<feature type="region of interest" description="Disordered" evidence="1">
    <location>
        <begin position="505"/>
        <end position="528"/>
    </location>
</feature>
<organism evidence="3 4">
    <name type="scientific">Tanacetum coccineum</name>
    <dbReference type="NCBI Taxonomy" id="301880"/>
    <lineage>
        <taxon>Eukaryota</taxon>
        <taxon>Viridiplantae</taxon>
        <taxon>Streptophyta</taxon>
        <taxon>Embryophyta</taxon>
        <taxon>Tracheophyta</taxon>
        <taxon>Spermatophyta</taxon>
        <taxon>Magnoliopsida</taxon>
        <taxon>eudicotyledons</taxon>
        <taxon>Gunneridae</taxon>
        <taxon>Pentapetalae</taxon>
        <taxon>asterids</taxon>
        <taxon>campanulids</taxon>
        <taxon>Asterales</taxon>
        <taxon>Asteraceae</taxon>
        <taxon>Asteroideae</taxon>
        <taxon>Anthemideae</taxon>
        <taxon>Anthemidinae</taxon>
        <taxon>Tanacetum</taxon>
    </lineage>
</organism>
<feature type="region of interest" description="Disordered" evidence="1">
    <location>
        <begin position="652"/>
        <end position="691"/>
    </location>
</feature>
<feature type="compositionally biased region" description="Basic residues" evidence="1">
    <location>
        <begin position="999"/>
        <end position="1010"/>
    </location>
</feature>
<comment type="caution">
    <text evidence="3">The sequence shown here is derived from an EMBL/GenBank/DDBJ whole genome shotgun (WGS) entry which is preliminary data.</text>
</comment>
<proteinExistence type="predicted"/>
<reference evidence="3" key="1">
    <citation type="journal article" date="2022" name="Int. J. Mol. Sci.">
        <title>Draft Genome of Tanacetum Coccineum: Genomic Comparison of Closely Related Tanacetum-Family Plants.</title>
        <authorList>
            <person name="Yamashiro T."/>
            <person name="Shiraishi A."/>
            <person name="Nakayama K."/>
            <person name="Satake H."/>
        </authorList>
    </citation>
    <scope>NUCLEOTIDE SEQUENCE</scope>
</reference>
<dbReference type="EMBL" id="BQNB010021509">
    <property type="protein sequence ID" value="GJU07143.1"/>
    <property type="molecule type" value="Genomic_DNA"/>
</dbReference>
<feature type="region of interest" description="Disordered" evidence="1">
    <location>
        <begin position="918"/>
        <end position="943"/>
    </location>
</feature>
<dbReference type="Proteomes" id="UP001151760">
    <property type="component" value="Unassembled WGS sequence"/>
</dbReference>
<evidence type="ECO:0000256" key="1">
    <source>
        <dbReference type="SAM" id="MobiDB-lite"/>
    </source>
</evidence>
<feature type="region of interest" description="Disordered" evidence="1">
    <location>
        <begin position="999"/>
        <end position="1072"/>
    </location>
</feature>
<feature type="compositionally biased region" description="Basic and acidic residues" evidence="1">
    <location>
        <begin position="1038"/>
        <end position="1056"/>
    </location>
</feature>
<feature type="region of interest" description="Disordered" evidence="1">
    <location>
        <begin position="961"/>
        <end position="980"/>
    </location>
</feature>
<feature type="compositionally biased region" description="Polar residues" evidence="1">
    <location>
        <begin position="513"/>
        <end position="528"/>
    </location>
</feature>
<reference evidence="3" key="2">
    <citation type="submission" date="2022-01" db="EMBL/GenBank/DDBJ databases">
        <authorList>
            <person name="Yamashiro T."/>
            <person name="Shiraishi A."/>
            <person name="Satake H."/>
            <person name="Nakayama K."/>
        </authorList>
    </citation>
    <scope>NUCLEOTIDE SEQUENCE</scope>
</reference>
<feature type="compositionally biased region" description="Polar residues" evidence="1">
    <location>
        <begin position="677"/>
        <end position="689"/>
    </location>
</feature>